<evidence type="ECO:0000313" key="2">
    <source>
        <dbReference type="Proteomes" id="UP001367508"/>
    </source>
</evidence>
<dbReference type="AlphaFoldDB" id="A0AAN9KAG9"/>
<dbReference type="GO" id="GO:0030174">
    <property type="term" value="P:regulation of DNA-templated DNA replication initiation"/>
    <property type="evidence" value="ECO:0007669"/>
    <property type="project" value="TreeGrafter"/>
</dbReference>
<dbReference type="GO" id="GO:0003682">
    <property type="term" value="F:chromatin binding"/>
    <property type="evidence" value="ECO:0007669"/>
    <property type="project" value="TreeGrafter"/>
</dbReference>
<name>A0AAN9KAG9_CANGL</name>
<reference evidence="1 2" key="1">
    <citation type="submission" date="2024-01" db="EMBL/GenBank/DDBJ databases">
        <title>The genomes of 5 underutilized Papilionoideae crops provide insights into root nodulation and disease resistanc.</title>
        <authorList>
            <person name="Jiang F."/>
        </authorList>
    </citation>
    <scope>NUCLEOTIDE SEQUENCE [LARGE SCALE GENOMIC DNA]</scope>
    <source>
        <strain evidence="1">LVBAO_FW01</strain>
        <tissue evidence="1">Leaves</tissue>
    </source>
</reference>
<sequence>MDSSDPMTCYSQTHRIVLLVDLDPLLHNPNHTKPLLSSLRTLLSFPPLSSSLFSFKPFFSSLSPLLSSSKLLHNSSLSFDLPSHTLQTLSHTLSTLYQFPSHPYSPKASHLASSLSQLLHHYPWDLPDHTPHSVPHNLVLLFSPSFTTFRSLASFLDVQNDAVTDKSSFCRRLSLLFGNISRAFSSRGIHCSWIGVKSNDNENDEVREISRLFEIGVGSLGWGFCSLDSLVLGSALVPFGLVYPKIGVSWGSFCCSSRDVRAQLTLGILDVNGNPIQYTCCDLEFVDFKVLGRCEGFSVDSGLGNLEGAGCERKGRFWQMCSDGKVKLEVKVVRRCDGFDKLGECLSDSVLVREAVVESRKKHKGDSDEFFVDRVLEFVANEFGCQWQRKSVPVWEMILSFLYKEGCWAMVSVTNGKGGSCLGILRPFTAFAALLSVLGDPLVACDFGEVNVAQYFRMVDAETCKSDGKFNKNGDLLDSQTKKSSMVIEGSQKRKMMGLNSIQNLTWSLFCNSVYDQFEMDLHEVYYAMEHNKSKKLRFLKCWMKQMKKSGCWDLTLSEKLKPNPTLVEEVNSKLTDLPQNGEQPIYSFASAEINPEPEASRIQGDRVLDFRSESETSEIFFSNLSNKIKQGIESEVIDLAVLAERLVTSSIYWLCPKGDKETISQSHSPSKGDDTCRDKIASELIKLLLREPKEIFAKYKSQKQFSQPSDTGPATLITEHVREYPSIKLPLISAYDAIFVS</sequence>
<dbReference type="EMBL" id="JAYMYQ010000009">
    <property type="protein sequence ID" value="KAK7313163.1"/>
    <property type="molecule type" value="Genomic_DNA"/>
</dbReference>
<proteinExistence type="predicted"/>
<dbReference type="GO" id="GO:0010212">
    <property type="term" value="P:response to ionizing radiation"/>
    <property type="evidence" value="ECO:0007669"/>
    <property type="project" value="InterPro"/>
</dbReference>
<dbReference type="GO" id="GO:0005634">
    <property type="term" value="C:nucleus"/>
    <property type="evidence" value="ECO:0007669"/>
    <property type="project" value="InterPro"/>
</dbReference>
<dbReference type="PANTHER" id="PTHR21556:SF2">
    <property type="entry name" value="TRESLIN"/>
    <property type="match status" value="1"/>
</dbReference>
<organism evidence="1 2">
    <name type="scientific">Canavalia gladiata</name>
    <name type="common">Sword bean</name>
    <name type="synonym">Dolichos gladiatus</name>
    <dbReference type="NCBI Taxonomy" id="3824"/>
    <lineage>
        <taxon>Eukaryota</taxon>
        <taxon>Viridiplantae</taxon>
        <taxon>Streptophyta</taxon>
        <taxon>Embryophyta</taxon>
        <taxon>Tracheophyta</taxon>
        <taxon>Spermatophyta</taxon>
        <taxon>Magnoliopsida</taxon>
        <taxon>eudicotyledons</taxon>
        <taxon>Gunneridae</taxon>
        <taxon>Pentapetalae</taxon>
        <taxon>rosids</taxon>
        <taxon>fabids</taxon>
        <taxon>Fabales</taxon>
        <taxon>Fabaceae</taxon>
        <taxon>Papilionoideae</taxon>
        <taxon>50 kb inversion clade</taxon>
        <taxon>NPAAA clade</taxon>
        <taxon>indigoferoid/millettioid clade</taxon>
        <taxon>Phaseoleae</taxon>
        <taxon>Canavalia</taxon>
    </lineage>
</organism>
<comment type="caution">
    <text evidence="1">The sequence shown here is derived from an EMBL/GenBank/DDBJ whole genome shotgun (WGS) entry which is preliminary data.</text>
</comment>
<dbReference type="InterPro" id="IPR026153">
    <property type="entry name" value="Treslin"/>
</dbReference>
<dbReference type="Proteomes" id="UP001367508">
    <property type="component" value="Unassembled WGS sequence"/>
</dbReference>
<evidence type="ECO:0000313" key="1">
    <source>
        <dbReference type="EMBL" id="KAK7313163.1"/>
    </source>
</evidence>
<gene>
    <name evidence="1" type="ORF">VNO77_37638</name>
</gene>
<keyword evidence="2" id="KW-1185">Reference proteome</keyword>
<dbReference type="GO" id="GO:0033314">
    <property type="term" value="P:mitotic DNA replication checkpoint signaling"/>
    <property type="evidence" value="ECO:0007669"/>
    <property type="project" value="InterPro"/>
</dbReference>
<dbReference type="GO" id="GO:0006260">
    <property type="term" value="P:DNA replication"/>
    <property type="evidence" value="ECO:0007669"/>
    <property type="project" value="InterPro"/>
</dbReference>
<dbReference type="GO" id="GO:0007095">
    <property type="term" value="P:mitotic G2 DNA damage checkpoint signaling"/>
    <property type="evidence" value="ECO:0007669"/>
    <property type="project" value="TreeGrafter"/>
</dbReference>
<dbReference type="PANTHER" id="PTHR21556">
    <property type="entry name" value="TRESLIN"/>
    <property type="match status" value="1"/>
</dbReference>
<protein>
    <submittedName>
        <fullName evidence="1">Uncharacterized protein</fullName>
    </submittedName>
</protein>
<accession>A0AAN9KAG9</accession>